<evidence type="ECO:0000313" key="11">
    <source>
        <dbReference type="Proteomes" id="UP000755667"/>
    </source>
</evidence>
<dbReference type="OrthoDB" id="9815258at2"/>
<keyword evidence="4 7" id="KW-0812">Transmembrane</keyword>
<evidence type="ECO:0000256" key="2">
    <source>
        <dbReference type="ARBA" id="ARBA00022448"/>
    </source>
</evidence>
<gene>
    <name evidence="9" type="ORF">JQX41_01975</name>
    <name evidence="10" type="ORF">JQX48_01975</name>
</gene>
<dbReference type="GO" id="GO:0031460">
    <property type="term" value="P:glycine betaine transport"/>
    <property type="evidence" value="ECO:0007669"/>
    <property type="project" value="TreeGrafter"/>
</dbReference>
<evidence type="ECO:0000313" key="10">
    <source>
        <dbReference type="EMBL" id="MBM2415723.1"/>
    </source>
</evidence>
<dbReference type="AlphaFoldDB" id="A0A9Q2RY27"/>
<dbReference type="RefSeq" id="WP_085628740.1">
    <property type="nucleotide sequence ID" value="NZ_JAFBWU010000001.1"/>
</dbReference>
<evidence type="ECO:0000256" key="6">
    <source>
        <dbReference type="ARBA" id="ARBA00023136"/>
    </source>
</evidence>
<dbReference type="CDD" id="cd06261">
    <property type="entry name" value="TM_PBP2"/>
    <property type="match status" value="1"/>
</dbReference>
<dbReference type="InterPro" id="IPR035906">
    <property type="entry name" value="MetI-like_sf"/>
</dbReference>
<dbReference type="EMBL" id="JAFBXF010000001">
    <property type="protein sequence ID" value="MBM2415723.1"/>
    <property type="molecule type" value="Genomic_DNA"/>
</dbReference>
<evidence type="ECO:0000256" key="1">
    <source>
        <dbReference type="ARBA" id="ARBA00004651"/>
    </source>
</evidence>
<keyword evidence="5 7" id="KW-1133">Transmembrane helix</keyword>
<feature type="transmembrane region" description="Helical" evidence="7">
    <location>
        <begin position="311"/>
        <end position="330"/>
    </location>
</feature>
<dbReference type="InterPro" id="IPR000515">
    <property type="entry name" value="MetI-like"/>
</dbReference>
<sequence>MATYDFVFNGLGLREWCDQDAEPRPMSMADLLARGSGGDSDTSWATSLWELPFPSLDTLNQACPAIARSRDLTRGLEESFLNIKDPLKVVLDPVTQPLSWALESALHLFTATPWWVMLPLMLALVWVASRSWALMGFVGSALAFLLFVDHYTFAMQTMSIIFVCAFLCVLFGVPIGIAMSRSDTMQRLTIPVLDMLQTLPTFVYLIPLIFLFSVTEPKLYGIAIILYAIVPVIRLTDLGIRLVDKDVIEAAEAFGMTRHQKLVRVQIPLALPNIMAGVNQTIMMSLAMVVIASLVSAPGLGVLVLRGIRNLELGVGLMAGLGIVLLAVILDRVTKAALARVNAAASVPRH</sequence>
<evidence type="ECO:0000313" key="9">
    <source>
        <dbReference type="EMBL" id="MBM2411056.1"/>
    </source>
</evidence>
<evidence type="ECO:0000256" key="4">
    <source>
        <dbReference type="ARBA" id="ARBA00022692"/>
    </source>
</evidence>
<evidence type="ECO:0000256" key="5">
    <source>
        <dbReference type="ARBA" id="ARBA00022989"/>
    </source>
</evidence>
<feature type="transmembrane region" description="Helical" evidence="7">
    <location>
        <begin position="134"/>
        <end position="153"/>
    </location>
</feature>
<keyword evidence="6 7" id="KW-0472">Membrane</keyword>
<feature type="transmembrane region" description="Helical" evidence="7">
    <location>
        <begin position="105"/>
        <end position="127"/>
    </location>
</feature>
<dbReference type="PANTHER" id="PTHR47737">
    <property type="entry name" value="GLYCINE BETAINE/PROLINE BETAINE TRANSPORT SYSTEM PERMEASE PROTEIN PROW"/>
    <property type="match status" value="1"/>
</dbReference>
<dbReference type="Proteomes" id="UP000809440">
    <property type="component" value="Unassembled WGS sequence"/>
</dbReference>
<keyword evidence="3" id="KW-1003">Cell membrane</keyword>
<comment type="subcellular location">
    <subcellularLocation>
        <location evidence="1 7">Cell membrane</location>
        <topology evidence="1 7">Multi-pass membrane protein</topology>
    </subcellularLocation>
</comment>
<accession>A0A9Q2RY27</accession>
<keyword evidence="12" id="KW-1185">Reference proteome</keyword>
<dbReference type="Proteomes" id="UP000755667">
    <property type="component" value="Unassembled WGS sequence"/>
</dbReference>
<dbReference type="EMBL" id="JAFBXE010000001">
    <property type="protein sequence ID" value="MBM2411056.1"/>
    <property type="molecule type" value="Genomic_DNA"/>
</dbReference>
<evidence type="ECO:0000313" key="12">
    <source>
        <dbReference type="Proteomes" id="UP000809440"/>
    </source>
</evidence>
<evidence type="ECO:0000256" key="3">
    <source>
        <dbReference type="ARBA" id="ARBA00022475"/>
    </source>
</evidence>
<feature type="transmembrane region" description="Helical" evidence="7">
    <location>
        <begin position="159"/>
        <end position="180"/>
    </location>
</feature>
<evidence type="ECO:0000259" key="8">
    <source>
        <dbReference type="PROSITE" id="PS50928"/>
    </source>
</evidence>
<dbReference type="Pfam" id="PF00528">
    <property type="entry name" value="BPD_transp_1"/>
    <property type="match status" value="1"/>
</dbReference>
<dbReference type="PROSITE" id="PS50928">
    <property type="entry name" value="ABC_TM1"/>
    <property type="match status" value="1"/>
</dbReference>
<keyword evidence="2 7" id="KW-0813">Transport</keyword>
<comment type="similarity">
    <text evidence="7">Belongs to the binding-protein-dependent transport system permease family.</text>
</comment>
<dbReference type="PANTHER" id="PTHR47737:SF1">
    <property type="entry name" value="GLYCINE BETAINE_PROLINE BETAINE TRANSPORT SYSTEM PERMEASE PROTEIN PROW"/>
    <property type="match status" value="1"/>
</dbReference>
<feature type="transmembrane region" description="Helical" evidence="7">
    <location>
        <begin position="282"/>
        <end position="305"/>
    </location>
</feature>
<dbReference type="GO" id="GO:0005275">
    <property type="term" value="F:amine transmembrane transporter activity"/>
    <property type="evidence" value="ECO:0007669"/>
    <property type="project" value="TreeGrafter"/>
</dbReference>
<organism evidence="9 11">
    <name type="scientific">Marivita cryptomonadis</name>
    <dbReference type="NCBI Taxonomy" id="505252"/>
    <lineage>
        <taxon>Bacteria</taxon>
        <taxon>Pseudomonadati</taxon>
        <taxon>Pseudomonadota</taxon>
        <taxon>Alphaproteobacteria</taxon>
        <taxon>Rhodobacterales</taxon>
        <taxon>Roseobacteraceae</taxon>
        <taxon>Marivita</taxon>
    </lineage>
</organism>
<comment type="caution">
    <text evidence="9">The sequence shown here is derived from an EMBL/GenBank/DDBJ whole genome shotgun (WGS) entry which is preliminary data.</text>
</comment>
<feature type="domain" description="ABC transmembrane type-1" evidence="8">
    <location>
        <begin position="154"/>
        <end position="334"/>
    </location>
</feature>
<reference evidence="9 12" key="1">
    <citation type="submission" date="2021-01" db="EMBL/GenBank/DDBJ databases">
        <title>Diatom-associated Roseobacters Show Island Model of Population Structure.</title>
        <authorList>
            <person name="Qu L."/>
            <person name="Feng X."/>
            <person name="Chen Y."/>
            <person name="Li L."/>
            <person name="Wang X."/>
            <person name="Hu Z."/>
            <person name="Wang H."/>
            <person name="Luo H."/>
        </authorList>
    </citation>
    <scope>NUCLEOTIDE SEQUENCE</scope>
    <source>
        <strain evidence="10 12">CC28-63</strain>
        <strain evidence="9">CC28-69</strain>
    </source>
</reference>
<dbReference type="FunFam" id="1.10.3720.10:FF:000001">
    <property type="entry name" value="Glycine betaine ABC transporter, permease"/>
    <property type="match status" value="1"/>
</dbReference>
<dbReference type="GeneID" id="62640462"/>
<dbReference type="GO" id="GO:0015871">
    <property type="term" value="P:choline transport"/>
    <property type="evidence" value="ECO:0007669"/>
    <property type="project" value="TreeGrafter"/>
</dbReference>
<feature type="transmembrane region" description="Helical" evidence="7">
    <location>
        <begin position="219"/>
        <end position="236"/>
    </location>
</feature>
<evidence type="ECO:0000256" key="7">
    <source>
        <dbReference type="RuleBase" id="RU363032"/>
    </source>
</evidence>
<dbReference type="Gene3D" id="1.10.3720.10">
    <property type="entry name" value="MetI-like"/>
    <property type="match status" value="1"/>
</dbReference>
<feature type="transmembrane region" description="Helical" evidence="7">
    <location>
        <begin position="192"/>
        <end position="213"/>
    </location>
</feature>
<dbReference type="GO" id="GO:0015226">
    <property type="term" value="F:carnitine transmembrane transporter activity"/>
    <property type="evidence" value="ECO:0007669"/>
    <property type="project" value="TreeGrafter"/>
</dbReference>
<protein>
    <submittedName>
        <fullName evidence="9">ABC transporter permease subunit</fullName>
    </submittedName>
</protein>
<dbReference type="GO" id="GO:0043190">
    <property type="term" value="C:ATP-binding cassette (ABC) transporter complex"/>
    <property type="evidence" value="ECO:0007669"/>
    <property type="project" value="TreeGrafter"/>
</dbReference>
<proteinExistence type="inferred from homology"/>
<name>A0A9Q2RY27_9RHOB</name>
<dbReference type="SUPFAM" id="SSF161098">
    <property type="entry name" value="MetI-like"/>
    <property type="match status" value="1"/>
</dbReference>